<dbReference type="SUPFAM" id="SSF89550">
    <property type="entry name" value="PHP domain-like"/>
    <property type="match status" value="1"/>
</dbReference>
<evidence type="ECO:0000256" key="8">
    <source>
        <dbReference type="ARBA" id="ARBA00049244"/>
    </source>
</evidence>
<evidence type="ECO:0000256" key="2">
    <source>
        <dbReference type="ARBA" id="ARBA00012417"/>
    </source>
</evidence>
<dbReference type="NCBIfam" id="TIGR00594">
    <property type="entry name" value="polc"/>
    <property type="match status" value="1"/>
</dbReference>
<keyword evidence="6" id="KW-0235">DNA replication</keyword>
<dbReference type="RefSeq" id="WP_155314919.1">
    <property type="nucleotide sequence ID" value="NZ_AP021874.1"/>
</dbReference>
<keyword evidence="4" id="KW-0808">Transferase</keyword>
<evidence type="ECO:0000256" key="7">
    <source>
        <dbReference type="ARBA" id="ARBA00022932"/>
    </source>
</evidence>
<dbReference type="Gene3D" id="1.10.150.870">
    <property type="match status" value="1"/>
</dbReference>
<evidence type="ECO:0000256" key="4">
    <source>
        <dbReference type="ARBA" id="ARBA00022679"/>
    </source>
</evidence>
<evidence type="ECO:0000313" key="11">
    <source>
        <dbReference type="Proteomes" id="UP000427906"/>
    </source>
</evidence>
<evidence type="ECO:0000256" key="5">
    <source>
        <dbReference type="ARBA" id="ARBA00022695"/>
    </source>
</evidence>
<dbReference type="CDD" id="cd12113">
    <property type="entry name" value="PHP_PolIIIA_DnaE3"/>
    <property type="match status" value="1"/>
</dbReference>
<evidence type="ECO:0000256" key="6">
    <source>
        <dbReference type="ARBA" id="ARBA00022705"/>
    </source>
</evidence>
<dbReference type="NCBIfam" id="NF004226">
    <property type="entry name" value="PRK05673.1"/>
    <property type="match status" value="1"/>
</dbReference>
<evidence type="ECO:0000313" key="10">
    <source>
        <dbReference type="EMBL" id="BBO66567.1"/>
    </source>
</evidence>
<dbReference type="NCBIfam" id="NF005298">
    <property type="entry name" value="PRK06826.1"/>
    <property type="match status" value="1"/>
</dbReference>
<keyword evidence="11" id="KW-1185">Reference proteome</keyword>
<comment type="subcellular location">
    <subcellularLocation>
        <location evidence="1">Cytoplasm</location>
    </subcellularLocation>
</comment>
<dbReference type="InterPro" id="IPR003141">
    <property type="entry name" value="Pol/His_phosphatase_N"/>
</dbReference>
<reference evidence="10 11" key="1">
    <citation type="submission" date="2019-11" db="EMBL/GenBank/DDBJ databases">
        <title>Comparative genomics of hydrocarbon-degrading Desulfosarcina strains.</title>
        <authorList>
            <person name="Watanabe M."/>
            <person name="Kojima H."/>
            <person name="Fukui M."/>
        </authorList>
    </citation>
    <scope>NUCLEOTIDE SEQUENCE [LARGE SCALE GENOMIC DNA]</scope>
    <source>
        <strain evidence="10 11">PL12</strain>
    </source>
</reference>
<dbReference type="Pfam" id="PF02811">
    <property type="entry name" value="PHP"/>
    <property type="match status" value="1"/>
</dbReference>
<dbReference type="PANTHER" id="PTHR32294">
    <property type="entry name" value="DNA POLYMERASE III SUBUNIT ALPHA"/>
    <property type="match status" value="1"/>
</dbReference>
<dbReference type="InterPro" id="IPR040982">
    <property type="entry name" value="DNA_pol3_finger"/>
</dbReference>
<dbReference type="Pfam" id="PF17657">
    <property type="entry name" value="DNA_pol3_finger"/>
    <property type="match status" value="1"/>
</dbReference>
<dbReference type="GO" id="GO:0008408">
    <property type="term" value="F:3'-5' exonuclease activity"/>
    <property type="evidence" value="ECO:0007669"/>
    <property type="project" value="InterPro"/>
</dbReference>
<evidence type="ECO:0000256" key="3">
    <source>
        <dbReference type="ARBA" id="ARBA00019114"/>
    </source>
</evidence>
<dbReference type="OrthoDB" id="9803237at2"/>
<dbReference type="EMBL" id="AP021874">
    <property type="protein sequence ID" value="BBO66567.1"/>
    <property type="molecule type" value="Genomic_DNA"/>
</dbReference>
<dbReference type="KEGG" id="dalk:DSCA_04970"/>
<dbReference type="GO" id="GO:0006260">
    <property type="term" value="P:DNA replication"/>
    <property type="evidence" value="ECO:0007669"/>
    <property type="project" value="UniProtKB-KW"/>
</dbReference>
<sequence length="1180" mass="131163">MTQATSNFVHLHVHTQYSLLDGAIRLEDLLKKAKSYGMPAVALTDHGTMFGALDFYQQATSAGIKPIVGCECYVAPRTLADKTPLDKQGTRHMVLLAENQQGYRNLCKLATIGQLQGYYYKPRIDKTVLADHAEGLIALSACLKGDIPQYILANRMDKAEEAARYYQRIFGEGNFYLELQNNGIPAQEKVNQGLIELADTLSIPLVATNDCHYLNRQDAKAHEILLCIQTQKTITDPDRFIFDSDQLYFKSSEEMIGYFGDVPGAIENTVAIADRCYIEFDFKTYHFPQFDAESGKTADQLFEEQVREGYERRMAVVREKNPDLDEAVYRERLDYEIKTIIEMGFPGYFLIVADFIGYAKENGIPVGPGRGSAAGSLVSFAMFITDLDPIEHGLIFERFLNPSRISMPDIDVDFCIHGRERVYNYVVERYGGGDYVAQIITFGKMKAKLVIRDVGRALGLPLAEVDTIAKLIPDSLKMTIGKALKEEPKLADMVASDPRFAELIEISQALEGLSRHASTHAAGVVIGDKPLVEYLPLYKGKKGEVVTQFDGKKVEDIGLVKFDFLGLRNLTVIDHALKSIAHQGKTVPDLAHLPIDDRKTFDLLQSGDTTGVFQLESSGMKNLLVRMRPECFDDLTALVALYRPGPLDSGMVDDFVDRKHGKKEVAYPVDALEPILKETYGVIVYQEQVMQVAGALAGYTMADADSLRKAIGKKITALMAKHREKFISGAVENGVDKTIATELFDLIEKFGGYGFNKSHSAAYALIAYQTAYLKAHFPVEFMAALLTSEIDTIDGVVKFINECRTHTIEVLPPDINESSTMFTAVDGRIRFGLAAVKNVGEAAVDLIIKEREENGKFTSLFDFCQRVDLTKVNKRVLESLIRCGALDSTGVFRSRLMAVLEDALDFGQRIQREKNSAQMSLFDTGSGDGPAINQPVVPSIDEWDEREKLQQEKETLGFYVTGHPLDQYKETLEKFTNVDALSLREAADKSAVRIGGTVSSSKVIRTRKEELMGFATVEDLNGTVEVVVFPSVYADCAELLAADTPVLVQGQAQVEDNGVKILADAIIPMDQAEATWTVEVRLMVDPAASDRETLERVHRTLKRYPGPCKGFVHVCLKDQAEAIVSMTESLRIRYCDAMIREVNAIFGYDAVQTRCIDAAGAMRNSELNGRRNNGRHYSRN</sequence>
<dbReference type="Pfam" id="PF01336">
    <property type="entry name" value="tRNA_anti-codon"/>
    <property type="match status" value="1"/>
</dbReference>
<proteinExistence type="predicted"/>
<dbReference type="AlphaFoldDB" id="A0A5K7YPM4"/>
<evidence type="ECO:0000256" key="1">
    <source>
        <dbReference type="ARBA" id="ARBA00004496"/>
    </source>
</evidence>
<dbReference type="Gene3D" id="1.10.10.1600">
    <property type="entry name" value="Bacterial DNA polymerase III alpha subunit, thumb domain"/>
    <property type="match status" value="1"/>
</dbReference>
<dbReference type="Pfam" id="PF14579">
    <property type="entry name" value="HHH_6"/>
    <property type="match status" value="1"/>
</dbReference>
<dbReference type="PANTHER" id="PTHR32294:SF0">
    <property type="entry name" value="DNA POLYMERASE III SUBUNIT ALPHA"/>
    <property type="match status" value="1"/>
</dbReference>
<organism evidence="10 11">
    <name type="scientific">Desulfosarcina alkanivorans</name>
    <dbReference type="NCBI Taxonomy" id="571177"/>
    <lineage>
        <taxon>Bacteria</taxon>
        <taxon>Pseudomonadati</taxon>
        <taxon>Thermodesulfobacteriota</taxon>
        <taxon>Desulfobacteria</taxon>
        <taxon>Desulfobacterales</taxon>
        <taxon>Desulfosarcinaceae</taxon>
        <taxon>Desulfosarcina</taxon>
    </lineage>
</organism>
<dbReference type="InterPro" id="IPR029460">
    <property type="entry name" value="DNAPol_HHH"/>
</dbReference>
<dbReference type="InterPro" id="IPR004365">
    <property type="entry name" value="NA-bd_OB_tRNA"/>
</dbReference>
<accession>A0A5K7YPM4</accession>
<dbReference type="Pfam" id="PF07733">
    <property type="entry name" value="DNA_pol3_alpha"/>
    <property type="match status" value="1"/>
</dbReference>
<feature type="domain" description="Polymerase/histidinol phosphatase N-terminal" evidence="9">
    <location>
        <begin position="9"/>
        <end position="76"/>
    </location>
</feature>
<protein>
    <recommendedName>
        <fullName evidence="3">DNA polymerase III subunit alpha</fullName>
        <ecNumber evidence="2">2.7.7.7</ecNumber>
    </recommendedName>
</protein>
<dbReference type="InterPro" id="IPR004013">
    <property type="entry name" value="PHP_dom"/>
</dbReference>
<comment type="catalytic activity">
    <reaction evidence="8">
        <text>DNA(n) + a 2'-deoxyribonucleoside 5'-triphosphate = DNA(n+1) + diphosphate</text>
        <dbReference type="Rhea" id="RHEA:22508"/>
        <dbReference type="Rhea" id="RHEA-COMP:17339"/>
        <dbReference type="Rhea" id="RHEA-COMP:17340"/>
        <dbReference type="ChEBI" id="CHEBI:33019"/>
        <dbReference type="ChEBI" id="CHEBI:61560"/>
        <dbReference type="ChEBI" id="CHEBI:173112"/>
        <dbReference type="EC" id="2.7.7.7"/>
    </reaction>
</comment>
<evidence type="ECO:0000259" key="9">
    <source>
        <dbReference type="SMART" id="SM00481"/>
    </source>
</evidence>
<dbReference type="SMART" id="SM00481">
    <property type="entry name" value="POLIIIAc"/>
    <property type="match status" value="1"/>
</dbReference>
<gene>
    <name evidence="10" type="primary">dnaE</name>
    <name evidence="10" type="ORF">DSCA_04970</name>
</gene>
<dbReference type="InterPro" id="IPR011708">
    <property type="entry name" value="DNA_pol3_alpha_NTPase_dom"/>
</dbReference>
<dbReference type="Gene3D" id="3.20.20.140">
    <property type="entry name" value="Metal-dependent hydrolases"/>
    <property type="match status" value="1"/>
</dbReference>
<dbReference type="InterPro" id="IPR004805">
    <property type="entry name" value="DnaE2/DnaE/PolC"/>
</dbReference>
<keyword evidence="5" id="KW-0548">Nucleotidyltransferase</keyword>
<dbReference type="InterPro" id="IPR016195">
    <property type="entry name" value="Pol/histidinol_Pase-like"/>
</dbReference>
<dbReference type="Proteomes" id="UP000427906">
    <property type="component" value="Chromosome"/>
</dbReference>
<dbReference type="EC" id="2.7.7.7" evidence="2"/>
<dbReference type="GO" id="GO:0005737">
    <property type="term" value="C:cytoplasm"/>
    <property type="evidence" value="ECO:0007669"/>
    <property type="project" value="UniProtKB-SubCell"/>
</dbReference>
<dbReference type="InterPro" id="IPR041931">
    <property type="entry name" value="DNA_pol3_alpha_thumb_dom"/>
</dbReference>
<dbReference type="GO" id="GO:0003676">
    <property type="term" value="F:nucleic acid binding"/>
    <property type="evidence" value="ECO:0007669"/>
    <property type="project" value="InterPro"/>
</dbReference>
<dbReference type="CDD" id="cd04485">
    <property type="entry name" value="DnaE_OBF"/>
    <property type="match status" value="1"/>
</dbReference>
<keyword evidence="7 10" id="KW-0239">DNA-directed DNA polymerase</keyword>
<name>A0A5K7YPM4_9BACT</name>
<dbReference type="GO" id="GO:0003887">
    <property type="term" value="F:DNA-directed DNA polymerase activity"/>
    <property type="evidence" value="ECO:0007669"/>
    <property type="project" value="UniProtKB-KW"/>
</dbReference>